<evidence type="ECO:0000313" key="3">
    <source>
        <dbReference type="EMBL" id="CDQ96830.1"/>
    </source>
</evidence>
<dbReference type="InterPro" id="IPR009471">
    <property type="entry name" value="Ten_N"/>
</dbReference>
<dbReference type="PROSITE" id="PS51361">
    <property type="entry name" value="TENEURIN_N"/>
    <property type="match status" value="1"/>
</dbReference>
<dbReference type="Proteomes" id="UP000193380">
    <property type="component" value="Unassembled WGS sequence"/>
</dbReference>
<accession>A0A060Z6B4</accession>
<feature type="region of interest" description="Disordered" evidence="1">
    <location>
        <begin position="1"/>
        <end position="20"/>
    </location>
</feature>
<protein>
    <recommendedName>
        <fullName evidence="2">Teneurin N-terminal domain-containing protein</fullName>
    </recommendedName>
</protein>
<evidence type="ECO:0000259" key="2">
    <source>
        <dbReference type="PROSITE" id="PS51361"/>
    </source>
</evidence>
<evidence type="ECO:0000256" key="1">
    <source>
        <dbReference type="SAM" id="MobiDB-lite"/>
    </source>
</evidence>
<dbReference type="GO" id="GO:0007165">
    <property type="term" value="P:signal transduction"/>
    <property type="evidence" value="ECO:0007669"/>
    <property type="project" value="InterPro"/>
</dbReference>
<organism evidence="3 4">
    <name type="scientific">Oncorhynchus mykiss</name>
    <name type="common">Rainbow trout</name>
    <name type="synonym">Salmo gairdneri</name>
    <dbReference type="NCBI Taxonomy" id="8022"/>
    <lineage>
        <taxon>Eukaryota</taxon>
        <taxon>Metazoa</taxon>
        <taxon>Chordata</taxon>
        <taxon>Craniata</taxon>
        <taxon>Vertebrata</taxon>
        <taxon>Euteleostomi</taxon>
        <taxon>Actinopterygii</taxon>
        <taxon>Neopterygii</taxon>
        <taxon>Teleostei</taxon>
        <taxon>Protacanthopterygii</taxon>
        <taxon>Salmoniformes</taxon>
        <taxon>Salmonidae</taxon>
        <taxon>Salmoninae</taxon>
        <taxon>Oncorhynchus</taxon>
    </lineage>
</organism>
<dbReference type="GO" id="GO:0016020">
    <property type="term" value="C:membrane"/>
    <property type="evidence" value="ECO:0007669"/>
    <property type="project" value="InterPro"/>
</dbReference>
<dbReference type="STRING" id="8022.A0A060Z6B4"/>
<gene>
    <name evidence="3" type="ORF">GSONMT00041679001</name>
</gene>
<name>A0A060Z6B4_ONCMY</name>
<dbReference type="PaxDb" id="8022-A0A060Z6B4"/>
<dbReference type="EMBL" id="FR927485">
    <property type="protein sequence ID" value="CDQ96830.1"/>
    <property type="molecule type" value="Genomic_DNA"/>
</dbReference>
<proteinExistence type="predicted"/>
<dbReference type="Pfam" id="PF06484">
    <property type="entry name" value="Ten_N"/>
    <property type="match status" value="1"/>
</dbReference>
<feature type="compositionally biased region" description="Polar residues" evidence="1">
    <location>
        <begin position="10"/>
        <end position="20"/>
    </location>
</feature>
<reference evidence="3" key="1">
    <citation type="journal article" date="2014" name="Nat. Commun.">
        <title>The rainbow trout genome provides novel insights into evolution after whole-genome duplication in vertebrates.</title>
        <authorList>
            <person name="Berthelot C."/>
            <person name="Brunet F."/>
            <person name="Chalopin D."/>
            <person name="Juanchich A."/>
            <person name="Bernard M."/>
            <person name="Noel B."/>
            <person name="Bento P."/>
            <person name="Da Silva C."/>
            <person name="Labadie K."/>
            <person name="Alberti A."/>
            <person name="Aury J.M."/>
            <person name="Louis A."/>
            <person name="Dehais P."/>
            <person name="Bardou P."/>
            <person name="Montfort J."/>
            <person name="Klopp C."/>
            <person name="Cabau C."/>
            <person name="Gaspin C."/>
            <person name="Thorgaard G.H."/>
            <person name="Boussaha M."/>
            <person name="Quillet E."/>
            <person name="Guyomard R."/>
            <person name="Galiana D."/>
            <person name="Bobe J."/>
            <person name="Volff J.N."/>
            <person name="Genet C."/>
            <person name="Wincker P."/>
            <person name="Jaillon O."/>
            <person name="Roest Crollius H."/>
            <person name="Guiguen Y."/>
        </authorList>
    </citation>
    <scope>NUCLEOTIDE SEQUENCE [LARGE SCALE GENOMIC DNA]</scope>
</reference>
<sequence length="60" mass="6390">MALWGRGAKSGQSSCLSSRSNSAITLTDTKMDNKSDNEIGESATPLFVNCDPLIPVFVEV</sequence>
<dbReference type="AlphaFoldDB" id="A0A060Z6B4"/>
<feature type="domain" description="Teneurin N-terminal" evidence="2">
    <location>
        <begin position="1"/>
        <end position="60"/>
    </location>
</feature>
<evidence type="ECO:0000313" key="4">
    <source>
        <dbReference type="Proteomes" id="UP000193380"/>
    </source>
</evidence>
<reference evidence="3" key="2">
    <citation type="submission" date="2014-03" db="EMBL/GenBank/DDBJ databases">
        <authorList>
            <person name="Genoscope - CEA"/>
        </authorList>
    </citation>
    <scope>NUCLEOTIDE SEQUENCE</scope>
</reference>